<dbReference type="RefSeq" id="XP_060455552.1">
    <property type="nucleotide sequence ID" value="XM_060598795.1"/>
</dbReference>
<keyword evidence="2" id="KW-0472">Membrane</keyword>
<dbReference type="AlphaFoldDB" id="A0AA48ICF8"/>
<sequence>MGFLRAPLSAPLARQRLKGNLAGLAFLFFLRTVFTPYLTLRALAVRILVTFGVPADSVWWLETLVTAVLCFNVFDAAYRVQHAAPAPPPPAGMKLVPVLRSSPLTRSYEPVFTPTRTATQSPLAQSLYKSTPGRHSPTRSSPLSSSTARVLNIQQSDTPSSTGLFFDNNTPASPSKVARLEVETPTKPRQRANYTVVDREEREWVDNVWKGVKGKSQRLGL</sequence>
<reference evidence="3" key="1">
    <citation type="journal article" date="2023" name="BMC Genomics">
        <title>Chromosome-level genome assemblies of Cutaneotrichosporon spp. (Trichosporonales, Basidiomycota) reveal imbalanced evolution between nucleotide sequences and chromosome synteny.</title>
        <authorList>
            <person name="Kobayashi Y."/>
            <person name="Kayamori A."/>
            <person name="Aoki K."/>
            <person name="Shiwa Y."/>
            <person name="Matsutani M."/>
            <person name="Fujita N."/>
            <person name="Sugita T."/>
            <person name="Iwasaki W."/>
            <person name="Tanaka N."/>
            <person name="Takashima M."/>
        </authorList>
    </citation>
    <scope>NUCLEOTIDE SEQUENCE</scope>
    <source>
        <strain evidence="3">HIS019</strain>
    </source>
</reference>
<feature type="transmembrane region" description="Helical" evidence="2">
    <location>
        <begin position="21"/>
        <end position="38"/>
    </location>
</feature>
<protein>
    <submittedName>
        <fullName evidence="3">Uncharacterized protein</fullName>
    </submittedName>
</protein>
<keyword evidence="2" id="KW-0812">Transmembrane</keyword>
<name>A0AA48ICF8_9TREE</name>
<keyword evidence="2" id="KW-1133">Transmembrane helix</keyword>
<dbReference type="GeneID" id="85494157"/>
<evidence type="ECO:0000313" key="4">
    <source>
        <dbReference type="Proteomes" id="UP001233271"/>
    </source>
</evidence>
<accession>A0AA48ICF8</accession>
<keyword evidence="4" id="KW-1185">Reference proteome</keyword>
<feature type="compositionally biased region" description="Low complexity" evidence="1">
    <location>
        <begin position="138"/>
        <end position="147"/>
    </location>
</feature>
<dbReference type="Proteomes" id="UP001233271">
    <property type="component" value="Chromosome 3"/>
</dbReference>
<proteinExistence type="predicted"/>
<feature type="compositionally biased region" description="Polar residues" evidence="1">
    <location>
        <begin position="115"/>
        <end position="129"/>
    </location>
</feature>
<evidence type="ECO:0000256" key="2">
    <source>
        <dbReference type="SAM" id="Phobius"/>
    </source>
</evidence>
<feature type="region of interest" description="Disordered" evidence="1">
    <location>
        <begin position="115"/>
        <end position="177"/>
    </location>
</feature>
<feature type="compositionally biased region" description="Polar residues" evidence="1">
    <location>
        <begin position="148"/>
        <end position="173"/>
    </location>
</feature>
<dbReference type="EMBL" id="AP028214">
    <property type="protein sequence ID" value="BEI90287.1"/>
    <property type="molecule type" value="Genomic_DNA"/>
</dbReference>
<evidence type="ECO:0000256" key="1">
    <source>
        <dbReference type="SAM" id="MobiDB-lite"/>
    </source>
</evidence>
<evidence type="ECO:0000313" key="3">
    <source>
        <dbReference type="EMBL" id="BEI90287.1"/>
    </source>
</evidence>
<organism evidence="3 4">
    <name type="scientific">Cutaneotrichosporon cavernicola</name>
    <dbReference type="NCBI Taxonomy" id="279322"/>
    <lineage>
        <taxon>Eukaryota</taxon>
        <taxon>Fungi</taxon>
        <taxon>Dikarya</taxon>
        <taxon>Basidiomycota</taxon>
        <taxon>Agaricomycotina</taxon>
        <taxon>Tremellomycetes</taxon>
        <taxon>Trichosporonales</taxon>
        <taxon>Trichosporonaceae</taxon>
        <taxon>Cutaneotrichosporon</taxon>
    </lineage>
</organism>
<dbReference type="KEGG" id="ccac:CcaHIS019_0303570"/>
<gene>
    <name evidence="3" type="ORF">CcaverHIS019_0303570</name>
</gene>